<feature type="transmembrane region" description="Helical" evidence="5">
    <location>
        <begin position="377"/>
        <end position="398"/>
    </location>
</feature>
<dbReference type="Proteomes" id="UP000479241">
    <property type="component" value="Unassembled WGS sequence"/>
</dbReference>
<dbReference type="InterPro" id="IPR007016">
    <property type="entry name" value="O-antigen_ligase-rel_domated"/>
</dbReference>
<keyword evidence="2 5" id="KW-0812">Transmembrane</keyword>
<dbReference type="RefSeq" id="WP_163201708.1">
    <property type="nucleotide sequence ID" value="NZ_JAAGWG010000001.1"/>
</dbReference>
<dbReference type="InterPro" id="IPR051533">
    <property type="entry name" value="WaaL-like"/>
</dbReference>
<keyword evidence="3 5" id="KW-1133">Transmembrane helix</keyword>
<dbReference type="PANTHER" id="PTHR37422:SF13">
    <property type="entry name" value="LIPOPOLYSACCHARIDE BIOSYNTHESIS PROTEIN PA4999-RELATED"/>
    <property type="match status" value="1"/>
</dbReference>
<accession>A0A6L9VWS9</accession>
<evidence type="ECO:0000313" key="8">
    <source>
        <dbReference type="Proteomes" id="UP000479241"/>
    </source>
</evidence>
<feature type="transmembrane region" description="Helical" evidence="5">
    <location>
        <begin position="279"/>
        <end position="298"/>
    </location>
</feature>
<evidence type="ECO:0000259" key="6">
    <source>
        <dbReference type="Pfam" id="PF04932"/>
    </source>
</evidence>
<feature type="transmembrane region" description="Helical" evidence="5">
    <location>
        <begin position="15"/>
        <end position="35"/>
    </location>
</feature>
<dbReference type="GO" id="GO:0016874">
    <property type="term" value="F:ligase activity"/>
    <property type="evidence" value="ECO:0007669"/>
    <property type="project" value="UniProtKB-KW"/>
</dbReference>
<feature type="transmembrane region" description="Helical" evidence="5">
    <location>
        <begin position="112"/>
        <end position="129"/>
    </location>
</feature>
<evidence type="ECO:0000256" key="3">
    <source>
        <dbReference type="ARBA" id="ARBA00022989"/>
    </source>
</evidence>
<name>A0A6L9VWS9_9ACTN</name>
<feature type="transmembrane region" description="Helical" evidence="5">
    <location>
        <begin position="211"/>
        <end position="228"/>
    </location>
</feature>
<feature type="transmembrane region" description="Helical" evidence="5">
    <location>
        <begin position="410"/>
        <end position="427"/>
    </location>
</feature>
<organism evidence="7 8">
    <name type="scientific">Blastococcus saxobsidens</name>
    <dbReference type="NCBI Taxonomy" id="138336"/>
    <lineage>
        <taxon>Bacteria</taxon>
        <taxon>Bacillati</taxon>
        <taxon>Actinomycetota</taxon>
        <taxon>Actinomycetes</taxon>
        <taxon>Geodermatophilales</taxon>
        <taxon>Geodermatophilaceae</taxon>
        <taxon>Blastococcus</taxon>
    </lineage>
</organism>
<evidence type="ECO:0000256" key="4">
    <source>
        <dbReference type="ARBA" id="ARBA00023136"/>
    </source>
</evidence>
<feature type="transmembrane region" description="Helical" evidence="5">
    <location>
        <begin position="82"/>
        <end position="100"/>
    </location>
</feature>
<feature type="transmembrane region" description="Helical" evidence="5">
    <location>
        <begin position="47"/>
        <end position="70"/>
    </location>
</feature>
<keyword evidence="7" id="KW-0436">Ligase</keyword>
<feature type="transmembrane region" description="Helical" evidence="5">
    <location>
        <begin position="135"/>
        <end position="153"/>
    </location>
</feature>
<feature type="transmembrane region" description="Helical" evidence="5">
    <location>
        <begin position="235"/>
        <end position="251"/>
    </location>
</feature>
<dbReference type="GO" id="GO:0016020">
    <property type="term" value="C:membrane"/>
    <property type="evidence" value="ECO:0007669"/>
    <property type="project" value="UniProtKB-SubCell"/>
</dbReference>
<evidence type="ECO:0000256" key="1">
    <source>
        <dbReference type="ARBA" id="ARBA00004141"/>
    </source>
</evidence>
<gene>
    <name evidence="7" type="ORF">GCU60_00650</name>
</gene>
<evidence type="ECO:0000313" key="7">
    <source>
        <dbReference type="EMBL" id="NEK84286.1"/>
    </source>
</evidence>
<reference evidence="7 8" key="1">
    <citation type="submission" date="2019-12" db="EMBL/GenBank/DDBJ databases">
        <title>the WGS of Blastococcus saxobsidens 67B17.</title>
        <authorList>
            <person name="Jiang Z."/>
        </authorList>
    </citation>
    <scope>NUCLEOTIDE SEQUENCE [LARGE SCALE GENOMIC DNA]</scope>
    <source>
        <strain evidence="7 8">67B17</strain>
    </source>
</reference>
<protein>
    <submittedName>
        <fullName evidence="7">O-antigen ligase family protein</fullName>
    </submittedName>
</protein>
<comment type="caution">
    <text evidence="7">The sequence shown here is derived from an EMBL/GenBank/DDBJ whole genome shotgun (WGS) entry which is preliminary data.</text>
</comment>
<dbReference type="PANTHER" id="PTHR37422">
    <property type="entry name" value="TEICHURONIC ACID BIOSYNTHESIS PROTEIN TUAE"/>
    <property type="match status" value="1"/>
</dbReference>
<dbReference type="EMBL" id="JAAGWG010000001">
    <property type="protein sequence ID" value="NEK84286.1"/>
    <property type="molecule type" value="Genomic_DNA"/>
</dbReference>
<evidence type="ECO:0000256" key="2">
    <source>
        <dbReference type="ARBA" id="ARBA00022692"/>
    </source>
</evidence>
<feature type="transmembrane region" description="Helical" evidence="5">
    <location>
        <begin position="257"/>
        <end position="272"/>
    </location>
</feature>
<evidence type="ECO:0000256" key="5">
    <source>
        <dbReference type="SAM" id="Phobius"/>
    </source>
</evidence>
<feature type="transmembrane region" description="Helical" evidence="5">
    <location>
        <begin position="433"/>
        <end position="452"/>
    </location>
</feature>
<comment type="subcellular location">
    <subcellularLocation>
        <location evidence="1">Membrane</location>
        <topology evidence="1">Multi-pass membrane protein</topology>
    </subcellularLocation>
</comment>
<dbReference type="AlphaFoldDB" id="A0A6L9VWS9"/>
<dbReference type="Pfam" id="PF04932">
    <property type="entry name" value="Wzy_C"/>
    <property type="match status" value="1"/>
</dbReference>
<sequence>MPVRLPARTWSARGVWLAVATLAGMGTTLLVLVAGPLTAVLPVVLGLLPLAIGSPFWAVATFVLALPLGLVDGLVPAGPVDLVQLVAVFVVAAVVLQRVVAGRPPLRWHASAGWAVVMAVVAVVAMVTARNVPPAVPPAVALVVAVAFGLAVYSACEGWTMLRRLITLLAVVSAAVCLYSLGAAGDIQATLPGAGAVGGRAAGIFQSPNQLGTFSGLMLFVGLGLALGGQRRLERLAGSACALLSAAALLVTLSRGAWVGALAASILLLALSPRARRIVPLVVASTAGVLLTVLALAAPQLLQVLVSRAAALVDLDANPEDARPLIYQEAVRQIVERPWTGQGPGNYTVVMESADSAAPTVAVLHAHNVLLHVAAEAGLPAAVVLVAFTLSVARAVLLARRWLPEPDRDVLTGLAAGLVAVMSQGVMDFTLGNPTLLFLVWMVVGFVLAATVRPQATWVPSSADRLRSAGVTVPSPALRSST</sequence>
<feature type="domain" description="O-antigen ligase-related" evidence="6">
    <location>
        <begin position="241"/>
        <end position="385"/>
    </location>
</feature>
<keyword evidence="4 5" id="KW-0472">Membrane</keyword>
<feature type="transmembrane region" description="Helical" evidence="5">
    <location>
        <begin position="165"/>
        <end position="184"/>
    </location>
</feature>
<proteinExistence type="predicted"/>